<dbReference type="Pfam" id="PF17761">
    <property type="entry name" value="DUF1016_N"/>
    <property type="match status" value="1"/>
</dbReference>
<reference evidence="3" key="1">
    <citation type="submission" date="2023-02" db="EMBL/GenBank/DDBJ databases">
        <title>Genome of Flavobacteriaceae gen. nov. sp. strain F89.</title>
        <authorList>
            <person name="Wang Y."/>
        </authorList>
    </citation>
    <scope>NUCLEOTIDE SEQUENCE</scope>
    <source>
        <strain evidence="3">F89</strain>
    </source>
</reference>
<name>A0AAE3JSS8_9FLAO</name>
<dbReference type="GO" id="GO:0003676">
    <property type="term" value="F:nucleic acid binding"/>
    <property type="evidence" value="ECO:0007669"/>
    <property type="project" value="InterPro"/>
</dbReference>
<dbReference type="InterPro" id="IPR053148">
    <property type="entry name" value="PD-DEXK-like_domain"/>
</dbReference>
<dbReference type="InterPro" id="IPR041527">
    <property type="entry name" value="YhcG_N"/>
</dbReference>
<sequence length="355" mass="40972">MQKDDLSGQEAYKNWLGELKEKIARTQQKTVMAVNAALIQFYWDLGKDIAEKQASSQWGDKIVEQIAVDLRKAFPNLKGLSASNLKYCKRFYLFYTTTAIGQQPVDQLQKQDRTIGQQAVDQIPWGHNILIFTKSKNRKEAEFYIAHTIKNGWSRNVLALQIKTDLYGRQGKSVTNFALTLPEPQSELEQQTIKDPYVFDFMGLGESFKERDIEIQLINNVTKFLLELDKGFAFMGKQYQLEIANQDYYLDLLFYHVNLKCYVVIELKNTKFLPEYAGKLNFYLSAVDDVLKEKDDHPTIGILLCRDKNNVEVEYALRGMSQPMGVSEFILTQSLTDKLKSNLPTIEEIEQELEE</sequence>
<evidence type="ECO:0000313" key="4">
    <source>
        <dbReference type="Proteomes" id="UP001200642"/>
    </source>
</evidence>
<dbReference type="Proteomes" id="UP001200642">
    <property type="component" value="Unassembled WGS sequence"/>
</dbReference>
<keyword evidence="4" id="KW-1185">Reference proteome</keyword>
<feature type="domain" description="YhcG PDDEXK nuclease" evidence="1">
    <location>
        <begin position="190"/>
        <end position="344"/>
    </location>
</feature>
<dbReference type="AlphaFoldDB" id="A0AAE3JSS8"/>
<comment type="caution">
    <text evidence="3">The sequence shown here is derived from an EMBL/GenBank/DDBJ whole genome shotgun (WGS) entry which is preliminary data.</text>
</comment>
<protein>
    <submittedName>
        <fullName evidence="3">PDDEXK nuclease domain-containing protein</fullName>
    </submittedName>
</protein>
<gene>
    <name evidence="3" type="ORF">K8352_08730</name>
</gene>
<dbReference type="InterPro" id="IPR011856">
    <property type="entry name" value="tRNA_endonuc-like_dom_sf"/>
</dbReference>
<dbReference type="EMBL" id="JAIRBC010000011">
    <property type="protein sequence ID" value="MCG2460832.1"/>
    <property type="molecule type" value="Genomic_DNA"/>
</dbReference>
<dbReference type="InterPro" id="IPR009362">
    <property type="entry name" value="YhcG_C"/>
</dbReference>
<evidence type="ECO:0000259" key="1">
    <source>
        <dbReference type="Pfam" id="PF06250"/>
    </source>
</evidence>
<dbReference type="Gene3D" id="3.40.1350.10">
    <property type="match status" value="1"/>
</dbReference>
<dbReference type="RefSeq" id="WP_317901982.1">
    <property type="nucleotide sequence ID" value="NZ_JAIRBC010000011.1"/>
</dbReference>
<organism evidence="3 4">
    <name type="scientific">Cerina litoralis</name>
    <dbReference type="NCBI Taxonomy" id="2874477"/>
    <lineage>
        <taxon>Bacteria</taxon>
        <taxon>Pseudomonadati</taxon>
        <taxon>Bacteroidota</taxon>
        <taxon>Flavobacteriia</taxon>
        <taxon>Flavobacteriales</taxon>
        <taxon>Flavobacteriaceae</taxon>
        <taxon>Cerina</taxon>
    </lineage>
</organism>
<dbReference type="PANTHER" id="PTHR30547:SF0">
    <property type="entry name" value="BLR8175 PROTEIN"/>
    <property type="match status" value="1"/>
</dbReference>
<evidence type="ECO:0000259" key="2">
    <source>
        <dbReference type="Pfam" id="PF17761"/>
    </source>
</evidence>
<proteinExistence type="predicted"/>
<feature type="domain" description="YhcG N-terminal" evidence="2">
    <location>
        <begin position="18"/>
        <end position="169"/>
    </location>
</feature>
<dbReference type="Pfam" id="PF06250">
    <property type="entry name" value="YhcG_C"/>
    <property type="match status" value="1"/>
</dbReference>
<dbReference type="PANTHER" id="PTHR30547">
    <property type="entry name" value="UNCHARACTERIZED PROTEIN YHCG-RELATED"/>
    <property type="match status" value="1"/>
</dbReference>
<evidence type="ECO:0000313" key="3">
    <source>
        <dbReference type="EMBL" id="MCG2460832.1"/>
    </source>
</evidence>
<accession>A0AAE3JSS8</accession>